<dbReference type="PRINTS" id="PR00598">
    <property type="entry name" value="HTHMARR"/>
</dbReference>
<dbReference type="SMART" id="SM00347">
    <property type="entry name" value="HTH_MARR"/>
    <property type="match status" value="1"/>
</dbReference>
<evidence type="ECO:0000259" key="1">
    <source>
        <dbReference type="PROSITE" id="PS50995"/>
    </source>
</evidence>
<organism evidence="2 3">
    <name type="scientific">Sphingomonas echinoides</name>
    <dbReference type="NCBI Taxonomy" id="59803"/>
    <lineage>
        <taxon>Bacteria</taxon>
        <taxon>Pseudomonadati</taxon>
        <taxon>Pseudomonadota</taxon>
        <taxon>Alphaproteobacteria</taxon>
        <taxon>Sphingomonadales</taxon>
        <taxon>Sphingomonadaceae</taxon>
        <taxon>Sphingomonas</taxon>
    </lineage>
</organism>
<name>A0ABU4PLR2_9SPHN</name>
<dbReference type="PANTHER" id="PTHR33164">
    <property type="entry name" value="TRANSCRIPTIONAL REGULATOR, MARR FAMILY"/>
    <property type="match status" value="1"/>
</dbReference>
<dbReference type="RefSeq" id="WP_010402382.1">
    <property type="nucleotide sequence ID" value="NZ_JAWXXV010000001.1"/>
</dbReference>
<sequence length="164" mass="17895">MKNLTLPPAGQFLRDDVIRGGMDLMFFAHTRHLAHADRHLAAMGLGRAHHRVLYFVARKPNLAVGELLAILGVTKQSLGRVLKDLTDKGLLSSAPGDRDRRQRLLSLTGEGSALEHDLFDNLKQNMAQAYAQSGGAAVAGYWTVTQNLMGDDARALFASLVSFE</sequence>
<dbReference type="Pfam" id="PF12802">
    <property type="entry name" value="MarR_2"/>
    <property type="match status" value="1"/>
</dbReference>
<dbReference type="InterPro" id="IPR036388">
    <property type="entry name" value="WH-like_DNA-bd_sf"/>
</dbReference>
<dbReference type="PROSITE" id="PS50995">
    <property type="entry name" value="HTH_MARR_2"/>
    <property type="match status" value="1"/>
</dbReference>
<keyword evidence="3" id="KW-1185">Reference proteome</keyword>
<comment type="caution">
    <text evidence="2">The sequence shown here is derived from an EMBL/GenBank/DDBJ whole genome shotgun (WGS) entry which is preliminary data.</text>
</comment>
<dbReference type="EMBL" id="JAWXXV010000001">
    <property type="protein sequence ID" value="MDX5985128.1"/>
    <property type="molecule type" value="Genomic_DNA"/>
</dbReference>
<dbReference type="SUPFAM" id="SSF46785">
    <property type="entry name" value="Winged helix' DNA-binding domain"/>
    <property type="match status" value="1"/>
</dbReference>
<proteinExistence type="predicted"/>
<accession>A0ABU4PLR2</accession>
<evidence type="ECO:0000313" key="3">
    <source>
        <dbReference type="Proteomes" id="UP001279660"/>
    </source>
</evidence>
<dbReference type="InterPro" id="IPR039422">
    <property type="entry name" value="MarR/SlyA-like"/>
</dbReference>
<dbReference type="Proteomes" id="UP001279660">
    <property type="component" value="Unassembled WGS sequence"/>
</dbReference>
<dbReference type="InterPro" id="IPR036390">
    <property type="entry name" value="WH_DNA-bd_sf"/>
</dbReference>
<gene>
    <name evidence="2" type="ORF">SIL82_12730</name>
</gene>
<dbReference type="Gene3D" id="1.10.10.10">
    <property type="entry name" value="Winged helix-like DNA-binding domain superfamily/Winged helix DNA-binding domain"/>
    <property type="match status" value="1"/>
</dbReference>
<dbReference type="InterPro" id="IPR000835">
    <property type="entry name" value="HTH_MarR-typ"/>
</dbReference>
<feature type="domain" description="HTH marR-type" evidence="1">
    <location>
        <begin position="1"/>
        <end position="150"/>
    </location>
</feature>
<protein>
    <submittedName>
        <fullName evidence="2">MarR family transcriptional regulator</fullName>
    </submittedName>
</protein>
<dbReference type="PANTHER" id="PTHR33164:SF44">
    <property type="entry name" value="TRANSCRIPTIONAL REGULATORY PROTEIN"/>
    <property type="match status" value="1"/>
</dbReference>
<evidence type="ECO:0000313" key="2">
    <source>
        <dbReference type="EMBL" id="MDX5985128.1"/>
    </source>
</evidence>
<reference evidence="2 3" key="1">
    <citation type="submission" date="2023-11" db="EMBL/GenBank/DDBJ databases">
        <title>MicrobeMod: A computational toolkit for identifying prokaryotic methylation and restriction-modification with nanopore sequencing.</title>
        <authorList>
            <person name="Crits-Christoph A."/>
            <person name="Kang S.C."/>
            <person name="Lee H."/>
            <person name="Ostrov N."/>
        </authorList>
    </citation>
    <scope>NUCLEOTIDE SEQUENCE [LARGE SCALE GENOMIC DNA]</scope>
    <source>
        <strain evidence="2 3">ATCC 14820</strain>
    </source>
</reference>